<gene>
    <name evidence="2" type="ORF">LTRI10_LOCUS18286</name>
</gene>
<sequence>MHDLPSSGFLPYRNMQDPRTTTTVMMEAGSSLGPLRVTETKLFGFPARDDDEEGKELSREEKRQRKDQEGMGV</sequence>
<accession>A0AAV2DSQ5</accession>
<evidence type="ECO:0000313" key="2">
    <source>
        <dbReference type="EMBL" id="CAL1376563.1"/>
    </source>
</evidence>
<evidence type="ECO:0000313" key="3">
    <source>
        <dbReference type="Proteomes" id="UP001497516"/>
    </source>
</evidence>
<evidence type="ECO:0000256" key="1">
    <source>
        <dbReference type="SAM" id="MobiDB-lite"/>
    </source>
</evidence>
<name>A0AAV2DSQ5_9ROSI</name>
<keyword evidence="3" id="KW-1185">Reference proteome</keyword>
<dbReference type="Proteomes" id="UP001497516">
    <property type="component" value="Chromosome 3"/>
</dbReference>
<proteinExistence type="predicted"/>
<dbReference type="AlphaFoldDB" id="A0AAV2DSQ5"/>
<feature type="region of interest" description="Disordered" evidence="1">
    <location>
        <begin position="37"/>
        <end position="73"/>
    </location>
</feature>
<reference evidence="2 3" key="1">
    <citation type="submission" date="2024-04" db="EMBL/GenBank/DDBJ databases">
        <authorList>
            <person name="Fracassetti M."/>
        </authorList>
    </citation>
    <scope>NUCLEOTIDE SEQUENCE [LARGE SCALE GENOMIC DNA]</scope>
</reference>
<dbReference type="EMBL" id="OZ034816">
    <property type="protein sequence ID" value="CAL1376563.1"/>
    <property type="molecule type" value="Genomic_DNA"/>
</dbReference>
<organism evidence="2 3">
    <name type="scientific">Linum trigynum</name>
    <dbReference type="NCBI Taxonomy" id="586398"/>
    <lineage>
        <taxon>Eukaryota</taxon>
        <taxon>Viridiplantae</taxon>
        <taxon>Streptophyta</taxon>
        <taxon>Embryophyta</taxon>
        <taxon>Tracheophyta</taxon>
        <taxon>Spermatophyta</taxon>
        <taxon>Magnoliopsida</taxon>
        <taxon>eudicotyledons</taxon>
        <taxon>Gunneridae</taxon>
        <taxon>Pentapetalae</taxon>
        <taxon>rosids</taxon>
        <taxon>fabids</taxon>
        <taxon>Malpighiales</taxon>
        <taxon>Linaceae</taxon>
        <taxon>Linum</taxon>
    </lineage>
</organism>
<feature type="compositionally biased region" description="Basic and acidic residues" evidence="1">
    <location>
        <begin position="55"/>
        <end position="73"/>
    </location>
</feature>
<protein>
    <submittedName>
        <fullName evidence="2">Uncharacterized protein</fullName>
    </submittedName>
</protein>